<evidence type="ECO:0008006" key="8">
    <source>
        <dbReference type="Google" id="ProtNLM"/>
    </source>
</evidence>
<evidence type="ECO:0000313" key="7">
    <source>
        <dbReference type="Proteomes" id="UP001303046"/>
    </source>
</evidence>
<dbReference type="SUPFAM" id="SSF53474">
    <property type="entry name" value="alpha/beta-Hydrolases"/>
    <property type="match status" value="2"/>
</dbReference>
<sequence length="1258" mass="143974">MADFASMLKLVLFGLQQVVWTCVTVIGLIKDRLVYGANCFTIKEHPKPKCLEGWNEKFIQLKTVRLHYVQTGDDDKPLLLMLHGFPEFWYSWRFQLKHFADRYRCIAVDQRGYNLSDKPSKIEDYNIDLLANDVRELVEGLGYKKCFLMGHDWGALVAWQVALLYPELVEKLLILNAPHPCAIAELLASNSQQMLKSWYIFMFQTPKIPELALQSRDLHMFDSALRDEKNGIRNKENFTDEDMEAFKHVFAHKDSFTGPINYYRNIRHRADLKGEQNICKPQTLIIWGDRDPYLLKDAATLSLKYCKNADLRFVDGASHWVQQDEPHKVNRIAEDFLNLKRCREEKKHEKSQKKKNKGREEERRTTLFDVPVLLFVLRADLMLDCGHMNCYADKNDHLDFSAAVCQHSMVISGTTDGYLRLQQIIWTFVAAVGLVKDRLIYGADTFTIKDHPRPKCLEGWNDRFIQLKTVRLHYVQTGDDDKPLLLMLHGFPEFWYSWRFQLKYFADRYRCIALDQRGYNLSDRPPNTEDYCIDLLVNDVREVVEKLGYKKCFLMGHDWGAAIAWRVALTYPELIEKLLILNVPHPSVLPQLMATSSEQRLKSWYIFMFQTPRIPELTVQSHDFHMLELCFRGKKAGIRNKENFTDEDMKAWKHVFSQEGAISGPINYYRNVGRTSNLKGDQNICKPPTLIIWGDQDQFLVKEGATMSLKYCYNANLKYVEGASHWVMQDEPQKVNKLIEEFLYASSHAVTSESHHSSKILHLGMSTRSDIPIICFPTVEKSFTRAFLGFIELYDDRLALIDPVTQEMLAFSDLEKLVFQMRHRLHKRNFTTRTMVATLCGNSIDFLLMCLAAIDLGAIVVPINPASTLFEIEKYVVSCEIEHMVIEREYEKKLEDLRARETCEHLSVIILEELRGEEGDEPTPKKEESQLCGHETALVFFSSGTTGPPKAIRHSHRSLLAHLAQVMSTTIAKSKYPFPNLLGGNRVHGVLPYFHAGGLITVFCMLIEGVTVVINRKWNQLQFLLTLQEYKITVINIVPPILDFLVSHPSVKVYDLSALRLVFVGATKCEESQLRALKERLPGVEDVVQLFGTTEAGMLLFATPKGNTRLSSVGRPMPGVEALIVGKDKECVGTDEVGELVVRTPTLMDGYLGKSEVKEMIKVRGWQVNPYEIEEAIKSGVAGVKDCAVVGIKSHTDGQLPKAFVVGDVDEDEVINFVKETFISYKHLCGVEVVEEIPRTPSGKIIRVKLSGELNPFL</sequence>
<dbReference type="PRINTS" id="PR00412">
    <property type="entry name" value="EPOXHYDRLASE"/>
</dbReference>
<feature type="domain" description="AB hydrolase-1" evidence="4">
    <location>
        <begin position="77"/>
        <end position="326"/>
    </location>
</feature>
<dbReference type="InterPro" id="IPR000639">
    <property type="entry name" value="Epox_hydrolase-like"/>
</dbReference>
<evidence type="ECO:0000256" key="2">
    <source>
        <dbReference type="ARBA" id="ARBA00038334"/>
    </source>
</evidence>
<evidence type="ECO:0000259" key="3">
    <source>
        <dbReference type="Pfam" id="PF00501"/>
    </source>
</evidence>
<dbReference type="EMBL" id="JAVFWL010000001">
    <property type="protein sequence ID" value="KAK6727770.1"/>
    <property type="molecule type" value="Genomic_DNA"/>
</dbReference>
<gene>
    <name evidence="6" type="primary">Necator_chrI.g1575</name>
    <name evidence="6" type="ORF">RB195_005449</name>
</gene>
<dbReference type="Pfam" id="PF00501">
    <property type="entry name" value="AMP-binding"/>
    <property type="match status" value="1"/>
</dbReference>
<dbReference type="Pfam" id="PF13193">
    <property type="entry name" value="AMP-binding_C"/>
    <property type="match status" value="1"/>
</dbReference>
<feature type="domain" description="AMP-dependent synthetase/ligase" evidence="3">
    <location>
        <begin position="794"/>
        <end position="1152"/>
    </location>
</feature>
<dbReference type="PROSITE" id="PS00455">
    <property type="entry name" value="AMP_BINDING"/>
    <property type="match status" value="1"/>
</dbReference>
<keyword evidence="7" id="KW-1185">Reference proteome</keyword>
<feature type="domain" description="AMP-binding enzyme C-terminal" evidence="5">
    <location>
        <begin position="1172"/>
        <end position="1244"/>
    </location>
</feature>
<dbReference type="InterPro" id="IPR020845">
    <property type="entry name" value="AMP-binding_CS"/>
</dbReference>
<dbReference type="InterPro" id="IPR042099">
    <property type="entry name" value="ANL_N_sf"/>
</dbReference>
<name>A0ABR1BRC7_NECAM</name>
<evidence type="ECO:0000259" key="4">
    <source>
        <dbReference type="Pfam" id="PF00561"/>
    </source>
</evidence>
<dbReference type="InterPro" id="IPR045851">
    <property type="entry name" value="AMP-bd_C_sf"/>
</dbReference>
<dbReference type="PANTHER" id="PTHR43329">
    <property type="entry name" value="EPOXIDE HYDROLASE"/>
    <property type="match status" value="1"/>
</dbReference>
<dbReference type="SUPFAM" id="SSF56801">
    <property type="entry name" value="Acetyl-CoA synthetase-like"/>
    <property type="match status" value="1"/>
</dbReference>
<dbReference type="InterPro" id="IPR025110">
    <property type="entry name" value="AMP-bd_C"/>
</dbReference>
<dbReference type="InterPro" id="IPR000873">
    <property type="entry name" value="AMP-dep_synth/lig_dom"/>
</dbReference>
<comment type="similarity">
    <text evidence="2">Belongs to the AB hydrolase superfamily. Epoxide hydrolase family.</text>
</comment>
<evidence type="ECO:0000313" key="6">
    <source>
        <dbReference type="EMBL" id="KAK6727770.1"/>
    </source>
</evidence>
<dbReference type="Gene3D" id="3.40.50.12780">
    <property type="entry name" value="N-terminal domain of ligase-like"/>
    <property type="match status" value="1"/>
</dbReference>
<dbReference type="Proteomes" id="UP001303046">
    <property type="component" value="Unassembled WGS sequence"/>
</dbReference>
<accession>A0ABR1BRC7</accession>
<comment type="caution">
    <text evidence="6">The sequence shown here is derived from an EMBL/GenBank/DDBJ whole genome shotgun (WGS) entry which is preliminary data.</text>
</comment>
<evidence type="ECO:0000256" key="1">
    <source>
        <dbReference type="ARBA" id="ARBA00022801"/>
    </source>
</evidence>
<dbReference type="Gene3D" id="3.30.300.30">
    <property type="match status" value="1"/>
</dbReference>
<feature type="domain" description="AB hydrolase-1" evidence="4">
    <location>
        <begin position="483"/>
        <end position="731"/>
    </location>
</feature>
<proteinExistence type="inferred from homology"/>
<protein>
    <recommendedName>
        <fullName evidence="8">Hydrolase, alpha/beta domain protein</fullName>
    </recommendedName>
</protein>
<evidence type="ECO:0000259" key="5">
    <source>
        <dbReference type="Pfam" id="PF13193"/>
    </source>
</evidence>
<dbReference type="InterPro" id="IPR029058">
    <property type="entry name" value="AB_hydrolase_fold"/>
</dbReference>
<dbReference type="Gene3D" id="3.40.50.1820">
    <property type="entry name" value="alpha/beta hydrolase"/>
    <property type="match status" value="2"/>
</dbReference>
<organism evidence="6 7">
    <name type="scientific">Necator americanus</name>
    <name type="common">Human hookworm</name>
    <dbReference type="NCBI Taxonomy" id="51031"/>
    <lineage>
        <taxon>Eukaryota</taxon>
        <taxon>Metazoa</taxon>
        <taxon>Ecdysozoa</taxon>
        <taxon>Nematoda</taxon>
        <taxon>Chromadorea</taxon>
        <taxon>Rhabditida</taxon>
        <taxon>Rhabditina</taxon>
        <taxon>Rhabditomorpha</taxon>
        <taxon>Strongyloidea</taxon>
        <taxon>Ancylostomatidae</taxon>
        <taxon>Bunostominae</taxon>
        <taxon>Necator</taxon>
    </lineage>
</organism>
<dbReference type="PRINTS" id="PR00111">
    <property type="entry name" value="ABHYDROLASE"/>
</dbReference>
<keyword evidence="1" id="KW-0378">Hydrolase</keyword>
<reference evidence="6 7" key="1">
    <citation type="submission" date="2023-08" db="EMBL/GenBank/DDBJ databases">
        <title>A Necator americanus chromosomal reference genome.</title>
        <authorList>
            <person name="Ilik V."/>
            <person name="Petrzelkova K.J."/>
            <person name="Pardy F."/>
            <person name="Fuh T."/>
            <person name="Niatou-Singa F.S."/>
            <person name="Gouil Q."/>
            <person name="Baker L."/>
            <person name="Ritchie M.E."/>
            <person name="Jex A.R."/>
            <person name="Gazzola D."/>
            <person name="Li H."/>
            <person name="Toshio Fujiwara R."/>
            <person name="Zhan B."/>
            <person name="Aroian R.V."/>
            <person name="Pafco B."/>
            <person name="Schwarz E.M."/>
        </authorList>
    </citation>
    <scope>NUCLEOTIDE SEQUENCE [LARGE SCALE GENOMIC DNA]</scope>
    <source>
        <strain evidence="6 7">Aroian</strain>
        <tissue evidence="6">Whole animal</tissue>
    </source>
</reference>
<dbReference type="Pfam" id="PF00561">
    <property type="entry name" value="Abhydrolase_1"/>
    <property type="match status" value="2"/>
</dbReference>
<dbReference type="InterPro" id="IPR000073">
    <property type="entry name" value="AB_hydrolase_1"/>
</dbReference>